<dbReference type="EMBL" id="HBIO01010452">
    <property type="protein sequence ID" value="CAE0463277.1"/>
    <property type="molecule type" value="Transcribed_RNA"/>
</dbReference>
<dbReference type="InterPro" id="IPR006447">
    <property type="entry name" value="Myb_dom_plants"/>
</dbReference>
<dbReference type="Pfam" id="PF00249">
    <property type="entry name" value="Myb_DNA-binding"/>
    <property type="match status" value="1"/>
</dbReference>
<evidence type="ECO:0000256" key="9">
    <source>
        <dbReference type="ARBA" id="ARBA00023242"/>
    </source>
</evidence>
<keyword evidence="8" id="KW-0804">Transcription</keyword>
<dbReference type="Gene3D" id="1.10.10.60">
    <property type="entry name" value="Homeodomain-like"/>
    <property type="match status" value="1"/>
</dbReference>
<dbReference type="SUPFAM" id="SSF46689">
    <property type="entry name" value="Homeodomain-like"/>
    <property type="match status" value="1"/>
</dbReference>
<evidence type="ECO:0000256" key="4">
    <source>
        <dbReference type="ARBA" id="ARBA00022833"/>
    </source>
</evidence>
<keyword evidence="9" id="KW-0539">Nucleus</keyword>
<sequence>MKVTANTTIPNYTTPNVVPSNNLKQEPGLMKSTIAPTTTFVNTPAIQPVQVPTPILQPSVSIQGPKTNIPILRPVKISSNRAPVIRAPVGHPAATVPPRTVKPTVPAPQKSKKKKAIVAMATAQSATSGNQGENTGRWTADEHRLFLQGLEQHGKGWKKIASLIKSRTVVQIRTHAQKYFQKLAKARQNGEEGEVSMENRERVVSTGSSRRRKSGTKRKAISSVVNSAEKARKKAALEKKKGAANGAAVSSSQEAILLTSVAPALTPFVNPIGMAPNTTQVPAPSAGMHTNSNVSTSTDGHVTPTESTGVGHGTIPSITTAYGTISGAALEESLFRFLTPMPNESQHVNDVARQAGANPITLPSENKSSPQPLGGEISPTVVVDFPSNWAWTNDAPMWYSKGADVDELLNEAEALDWLADSGDLNETYNPPISSHSQLSEPSLMSLVEPTVEKVKTVIAPLTVPNPAALPTLPVIDSSPAGTGVIFLSSSGENMPPLQSLFESGININGMKKEKSMNLSSTSLFASASEAADAAVDDNFNLLDAQFDEQAFVTALLDQNSSDSASNLNHLTQ</sequence>
<dbReference type="InterPro" id="IPR017884">
    <property type="entry name" value="SANT_dom"/>
</dbReference>
<keyword evidence="6" id="KW-0482">Metalloprotease</keyword>
<dbReference type="PANTHER" id="PTHR44042:SF67">
    <property type="entry name" value="MYB-LIKE PROTEIN I"/>
    <property type="match status" value="1"/>
</dbReference>
<dbReference type="PROSITE" id="PS51293">
    <property type="entry name" value="SANT"/>
    <property type="match status" value="1"/>
</dbReference>
<feature type="compositionally biased region" description="Low complexity" evidence="10">
    <location>
        <begin position="92"/>
        <end position="108"/>
    </location>
</feature>
<keyword evidence="5" id="KW-0805">Transcription regulation</keyword>
<dbReference type="AlphaFoldDB" id="A0A6S8TU06"/>
<feature type="region of interest" description="Disordered" evidence="10">
    <location>
        <begin position="89"/>
        <end position="113"/>
    </location>
</feature>
<accession>A0A6S8TU06</accession>
<dbReference type="PANTHER" id="PTHR44042">
    <property type="entry name" value="DUPLICATED HOMEODOMAIN-LIKE SUPERFAMILY PROTEIN-RELATED"/>
    <property type="match status" value="1"/>
</dbReference>
<dbReference type="SMART" id="SM00717">
    <property type="entry name" value="SANT"/>
    <property type="match status" value="1"/>
</dbReference>
<keyword evidence="1" id="KW-0645">Protease</keyword>
<reference evidence="14" key="1">
    <citation type="submission" date="2021-01" db="EMBL/GenBank/DDBJ databases">
        <authorList>
            <person name="Corre E."/>
            <person name="Pelletier E."/>
            <person name="Niang G."/>
            <person name="Scheremetjew M."/>
            <person name="Finn R."/>
            <person name="Kale V."/>
            <person name="Holt S."/>
            <person name="Cochrane G."/>
            <person name="Meng A."/>
            <person name="Brown T."/>
            <person name="Cohen L."/>
        </authorList>
    </citation>
    <scope>NUCLEOTIDE SEQUENCE</scope>
    <source>
        <strain evidence="14">MM31A-1</strain>
    </source>
</reference>
<protein>
    <submittedName>
        <fullName evidence="14">Uncharacterized protein</fullName>
    </submittedName>
</protein>
<proteinExistence type="predicted"/>
<keyword evidence="7" id="KW-0238">DNA-binding</keyword>
<feature type="region of interest" description="Disordered" evidence="10">
    <location>
        <begin position="294"/>
        <end position="314"/>
    </location>
</feature>
<evidence type="ECO:0000256" key="5">
    <source>
        <dbReference type="ARBA" id="ARBA00023015"/>
    </source>
</evidence>
<feature type="compositionally biased region" description="Polar residues" evidence="10">
    <location>
        <begin position="294"/>
        <end position="308"/>
    </location>
</feature>
<dbReference type="FunFam" id="1.10.10.60:FF:000151">
    <property type="entry name" value="histone H2A deubiquitinase MYSM1 isoform X2"/>
    <property type="match status" value="1"/>
</dbReference>
<evidence type="ECO:0000259" key="13">
    <source>
        <dbReference type="PROSITE" id="PS51294"/>
    </source>
</evidence>
<feature type="compositionally biased region" description="Basic residues" evidence="10">
    <location>
        <begin position="209"/>
        <end position="220"/>
    </location>
</feature>
<evidence type="ECO:0000256" key="7">
    <source>
        <dbReference type="ARBA" id="ARBA00023125"/>
    </source>
</evidence>
<evidence type="ECO:0000256" key="1">
    <source>
        <dbReference type="ARBA" id="ARBA00022670"/>
    </source>
</evidence>
<dbReference type="PROSITE" id="PS50090">
    <property type="entry name" value="MYB_LIKE"/>
    <property type="match status" value="1"/>
</dbReference>
<feature type="domain" description="Myb-like" evidence="11">
    <location>
        <begin position="130"/>
        <end position="180"/>
    </location>
</feature>
<dbReference type="GO" id="GO:0008237">
    <property type="term" value="F:metallopeptidase activity"/>
    <property type="evidence" value="ECO:0007669"/>
    <property type="project" value="UniProtKB-KW"/>
</dbReference>
<feature type="region of interest" description="Disordered" evidence="10">
    <location>
        <begin position="187"/>
        <end position="244"/>
    </location>
</feature>
<dbReference type="InterPro" id="IPR017930">
    <property type="entry name" value="Myb_dom"/>
</dbReference>
<name>A0A6S8TU06_9STRA</name>
<evidence type="ECO:0000313" key="14">
    <source>
        <dbReference type="EMBL" id="CAE0463277.1"/>
    </source>
</evidence>
<evidence type="ECO:0000256" key="3">
    <source>
        <dbReference type="ARBA" id="ARBA00022801"/>
    </source>
</evidence>
<organism evidence="14">
    <name type="scientific">Chaetoceros debilis</name>
    <dbReference type="NCBI Taxonomy" id="122233"/>
    <lineage>
        <taxon>Eukaryota</taxon>
        <taxon>Sar</taxon>
        <taxon>Stramenopiles</taxon>
        <taxon>Ochrophyta</taxon>
        <taxon>Bacillariophyta</taxon>
        <taxon>Coscinodiscophyceae</taxon>
        <taxon>Chaetocerotophycidae</taxon>
        <taxon>Chaetocerotales</taxon>
        <taxon>Chaetocerotaceae</taxon>
        <taxon>Chaetoceros</taxon>
    </lineage>
</organism>
<evidence type="ECO:0000259" key="11">
    <source>
        <dbReference type="PROSITE" id="PS50090"/>
    </source>
</evidence>
<dbReference type="EMBL" id="HBIO01010453">
    <property type="protein sequence ID" value="CAE0463278.1"/>
    <property type="molecule type" value="Transcribed_RNA"/>
</dbReference>
<keyword evidence="4" id="KW-0862">Zinc</keyword>
<dbReference type="InterPro" id="IPR009057">
    <property type="entry name" value="Homeodomain-like_sf"/>
</dbReference>
<evidence type="ECO:0000256" key="2">
    <source>
        <dbReference type="ARBA" id="ARBA00022723"/>
    </source>
</evidence>
<keyword evidence="2" id="KW-0479">Metal-binding</keyword>
<gene>
    <name evidence="14" type="ORF">CDEB00056_LOCUS8118</name>
    <name evidence="15" type="ORF">CDEB00056_LOCUS8119</name>
</gene>
<dbReference type="PROSITE" id="PS51294">
    <property type="entry name" value="HTH_MYB"/>
    <property type="match status" value="1"/>
</dbReference>
<dbReference type="GO" id="GO:0046872">
    <property type="term" value="F:metal ion binding"/>
    <property type="evidence" value="ECO:0007669"/>
    <property type="project" value="UniProtKB-KW"/>
</dbReference>
<dbReference type="NCBIfam" id="TIGR01557">
    <property type="entry name" value="myb_SHAQKYF"/>
    <property type="match status" value="1"/>
</dbReference>
<evidence type="ECO:0000256" key="10">
    <source>
        <dbReference type="SAM" id="MobiDB-lite"/>
    </source>
</evidence>
<keyword evidence="3" id="KW-0378">Hydrolase</keyword>
<evidence type="ECO:0000256" key="8">
    <source>
        <dbReference type="ARBA" id="ARBA00023163"/>
    </source>
</evidence>
<feature type="domain" description="HTH myb-type" evidence="13">
    <location>
        <begin position="130"/>
        <end position="184"/>
    </location>
</feature>
<evidence type="ECO:0000313" key="15">
    <source>
        <dbReference type="EMBL" id="CAE0463278.1"/>
    </source>
</evidence>
<dbReference type="GO" id="GO:0006508">
    <property type="term" value="P:proteolysis"/>
    <property type="evidence" value="ECO:0007669"/>
    <property type="project" value="UniProtKB-KW"/>
</dbReference>
<dbReference type="InterPro" id="IPR001005">
    <property type="entry name" value="SANT/Myb"/>
</dbReference>
<dbReference type="GO" id="GO:0003677">
    <property type="term" value="F:DNA binding"/>
    <property type="evidence" value="ECO:0007669"/>
    <property type="project" value="UniProtKB-KW"/>
</dbReference>
<evidence type="ECO:0000259" key="12">
    <source>
        <dbReference type="PROSITE" id="PS51293"/>
    </source>
</evidence>
<dbReference type="CDD" id="cd00167">
    <property type="entry name" value="SANT"/>
    <property type="match status" value="1"/>
</dbReference>
<evidence type="ECO:0000256" key="6">
    <source>
        <dbReference type="ARBA" id="ARBA00023049"/>
    </source>
</evidence>
<feature type="domain" description="SANT" evidence="12">
    <location>
        <begin position="133"/>
        <end position="176"/>
    </location>
</feature>